<dbReference type="Pfam" id="PF04389">
    <property type="entry name" value="Peptidase_M28"/>
    <property type="match status" value="1"/>
</dbReference>
<dbReference type="InterPro" id="IPR011989">
    <property type="entry name" value="ARM-like"/>
</dbReference>
<evidence type="ECO:0000313" key="13">
    <source>
        <dbReference type="WBParaSite" id="TASK_0000012701-mRNA-1"/>
    </source>
</evidence>
<dbReference type="Gene3D" id="3.40.630.10">
    <property type="entry name" value="Zn peptidases"/>
    <property type="match status" value="1"/>
</dbReference>
<evidence type="ECO:0000256" key="9">
    <source>
        <dbReference type="ARBA" id="ARBA00034873"/>
    </source>
</evidence>
<evidence type="ECO:0000259" key="10">
    <source>
        <dbReference type="Pfam" id="PF04389"/>
    </source>
</evidence>
<evidence type="ECO:0000256" key="3">
    <source>
        <dbReference type="ARBA" id="ARBA00022692"/>
    </source>
</evidence>
<keyword evidence="8" id="KW-0325">Glycoprotein</keyword>
<dbReference type="InterPro" id="IPR016024">
    <property type="entry name" value="ARM-type_fold"/>
</dbReference>
<accession>A0A158R6F4</accession>
<protein>
    <recommendedName>
        <fullName evidence="9">BOS complex subunit NCLN</fullName>
    </recommendedName>
</protein>
<evidence type="ECO:0000256" key="7">
    <source>
        <dbReference type="ARBA" id="ARBA00023136"/>
    </source>
</evidence>
<organism evidence="13">
    <name type="scientific">Taenia asiatica</name>
    <name type="common">Asian tapeworm</name>
    <dbReference type="NCBI Taxonomy" id="60517"/>
    <lineage>
        <taxon>Eukaryota</taxon>
        <taxon>Metazoa</taxon>
        <taxon>Spiralia</taxon>
        <taxon>Lophotrochozoa</taxon>
        <taxon>Platyhelminthes</taxon>
        <taxon>Cestoda</taxon>
        <taxon>Eucestoda</taxon>
        <taxon>Cyclophyllidea</taxon>
        <taxon>Taeniidae</taxon>
        <taxon>Taenia</taxon>
    </lineage>
</organism>
<dbReference type="WBParaSite" id="TASK_0000012701-mRNA-1">
    <property type="protein sequence ID" value="TASK_0000012701-mRNA-1"/>
    <property type="gene ID" value="TASK_0000012701"/>
</dbReference>
<dbReference type="AlphaFoldDB" id="A0A158R6F4"/>
<evidence type="ECO:0000256" key="1">
    <source>
        <dbReference type="ARBA" id="ARBA00004389"/>
    </source>
</evidence>
<evidence type="ECO:0000256" key="4">
    <source>
        <dbReference type="ARBA" id="ARBA00022729"/>
    </source>
</evidence>
<dbReference type="InterPro" id="IPR016574">
    <property type="entry name" value="Nicalin"/>
</dbReference>
<feature type="domain" description="Peptidase M28" evidence="10">
    <location>
        <begin position="99"/>
        <end position="223"/>
    </location>
</feature>
<dbReference type="PANTHER" id="PTHR31826">
    <property type="entry name" value="NICALIN"/>
    <property type="match status" value="1"/>
</dbReference>
<keyword evidence="3" id="KW-0812">Transmembrane</keyword>
<keyword evidence="5" id="KW-0256">Endoplasmic reticulum</keyword>
<comment type="similarity">
    <text evidence="2">Belongs to the nicastrin family.</text>
</comment>
<gene>
    <name evidence="11" type="ORF">TASK_LOCUS128</name>
</gene>
<dbReference type="SUPFAM" id="SSF53187">
    <property type="entry name" value="Zn-dependent exopeptidases"/>
    <property type="match status" value="1"/>
</dbReference>
<keyword evidence="7" id="KW-0472">Membrane</keyword>
<proteinExistence type="inferred from homology"/>
<dbReference type="OrthoDB" id="5913609at2759"/>
<sequence>MSFLSLSSEQHWIRIESDLLKESFQVPVYFATESDELEIMYAELRELSHGIDKSNGPSLLDSIFSTGYRAYVDTPNAHPMQNVDLINIEGRLIVSQYDAKKPTVILAAHYDAGGAIPSLAYGANSNAAGIAVLLETARMLSQLVDSKNVPKHNIIFLLTGGGKFNYLGSKRWLEMMSEDTAGIALFDSIEQVINLEGLGANEENCLYFHVSRLPKEGTFSQRLLSALGLASKLHPLSNLTAFPTVEVVHKKINLNQYDLAWEHERFALYHLHTATLSAWSSSTSYQLRNSVLDGGPLWSPKSASHGYWGPVLPRLVAKNARVLTEALVRLTFDIDAAAPTSEEFPFVDPSWSTETSAGALLDFLTLSPRSTQLLSMPSNRPGRKASKGNDLIHSLEQYLRSFLPEVRITRHHFAKKQPTVVEGNSKTPTKSVQHEPGSVAATASMPTLSAAGRDPEVVFYTGVSPQKIIVYRLKSSVFDLVVACCVGAYLYGLHVVFEVSVWHYIDTCCYKSGGKGGYFYTVICFRIMDLIGAHGVAPICKCRPVLSRLLFTTYPKFWRYSLLFAVLTMSRIPHDLKGLLRFCLDAGSDPTSDTEPMDPERALWLRQALESITVDLAAEMRKRIAVIIQNISSADPKSLVEETTSALDDLIDFTEDVNLADTFLKIGGIALLKALLGFPSGDYRAQSGMLLSNIVQNHEDAQKVAINENLLNLVLQLLIEDSDPGNMSGLLSGISSLVRGSELSQKRFIQCKGFDRLFELLEKTSRSNEQEKYERFNEKASFFIYCLCQELSEEQLANLKDFHLSERIAQLILRFHLPSEFLVKALVLLLNGRVSTLIHSPPDPVSEPTSLVKVPISEDSRKLLLDWLKSPKAQDETLISSEARQDLTKALL</sequence>
<reference evidence="13" key="1">
    <citation type="submission" date="2016-04" db="UniProtKB">
        <authorList>
            <consortium name="WormBaseParasite"/>
        </authorList>
    </citation>
    <scope>IDENTIFICATION</scope>
</reference>
<evidence type="ECO:0000313" key="11">
    <source>
        <dbReference type="EMBL" id="VDK20282.1"/>
    </source>
</evidence>
<keyword evidence="6" id="KW-1133">Transmembrane helix</keyword>
<dbReference type="STRING" id="60517.A0A158R6F4"/>
<dbReference type="SUPFAM" id="SSF48371">
    <property type="entry name" value="ARM repeat"/>
    <property type="match status" value="1"/>
</dbReference>
<dbReference type="GO" id="GO:0009966">
    <property type="term" value="P:regulation of signal transduction"/>
    <property type="evidence" value="ECO:0007669"/>
    <property type="project" value="InterPro"/>
</dbReference>
<dbReference type="Gene3D" id="1.25.10.10">
    <property type="entry name" value="Leucine-rich Repeat Variant"/>
    <property type="match status" value="1"/>
</dbReference>
<dbReference type="InterPro" id="IPR007484">
    <property type="entry name" value="Peptidase_M28"/>
</dbReference>
<evidence type="ECO:0000256" key="6">
    <source>
        <dbReference type="ARBA" id="ARBA00022989"/>
    </source>
</evidence>
<keyword evidence="4" id="KW-0732">Signal</keyword>
<evidence type="ECO:0000256" key="5">
    <source>
        <dbReference type="ARBA" id="ARBA00022824"/>
    </source>
</evidence>
<name>A0A158R6F4_TAEAS</name>
<evidence type="ECO:0000256" key="2">
    <source>
        <dbReference type="ARBA" id="ARBA00007717"/>
    </source>
</evidence>
<dbReference type="GO" id="GO:0005789">
    <property type="term" value="C:endoplasmic reticulum membrane"/>
    <property type="evidence" value="ECO:0007669"/>
    <property type="project" value="UniProtKB-SubCell"/>
</dbReference>
<reference evidence="11 12" key="2">
    <citation type="submission" date="2018-11" db="EMBL/GenBank/DDBJ databases">
        <authorList>
            <consortium name="Pathogen Informatics"/>
        </authorList>
    </citation>
    <scope>NUCLEOTIDE SEQUENCE [LARGE SCALE GENOMIC DNA]</scope>
</reference>
<evidence type="ECO:0000256" key="8">
    <source>
        <dbReference type="ARBA" id="ARBA00023180"/>
    </source>
</evidence>
<dbReference type="Proteomes" id="UP000282613">
    <property type="component" value="Unassembled WGS sequence"/>
</dbReference>
<dbReference type="EMBL" id="UYRS01000011">
    <property type="protein sequence ID" value="VDK20282.1"/>
    <property type="molecule type" value="Genomic_DNA"/>
</dbReference>
<evidence type="ECO:0000313" key="12">
    <source>
        <dbReference type="Proteomes" id="UP000282613"/>
    </source>
</evidence>
<keyword evidence="12" id="KW-1185">Reference proteome</keyword>
<comment type="subcellular location">
    <subcellularLocation>
        <location evidence="1">Endoplasmic reticulum membrane</location>
        <topology evidence="1">Single-pass membrane protein</topology>
    </subcellularLocation>
</comment>